<dbReference type="Gene3D" id="3.10.10.10">
    <property type="entry name" value="HIV Type 1 Reverse Transcriptase, subunit A, domain 1"/>
    <property type="match status" value="1"/>
</dbReference>
<comment type="caution">
    <text evidence="2">The sequence shown here is derived from an EMBL/GenBank/DDBJ whole genome shotgun (WGS) entry which is preliminary data.</text>
</comment>
<dbReference type="InterPro" id="IPR043128">
    <property type="entry name" value="Rev_trsase/Diguanyl_cyclase"/>
</dbReference>
<evidence type="ECO:0000313" key="3">
    <source>
        <dbReference type="Proteomes" id="UP000765509"/>
    </source>
</evidence>
<gene>
    <name evidence="2" type="ORF">O181_072471</name>
</gene>
<dbReference type="EMBL" id="AVOT02037994">
    <property type="protein sequence ID" value="MBW0532756.1"/>
    <property type="molecule type" value="Genomic_DNA"/>
</dbReference>
<name>A0A9Q3F2R8_9BASI</name>
<keyword evidence="3" id="KW-1185">Reference proteome</keyword>
<dbReference type="PANTHER" id="PTHR37984:SF5">
    <property type="entry name" value="PROTEIN NYNRIN-LIKE"/>
    <property type="match status" value="1"/>
</dbReference>
<protein>
    <recommendedName>
        <fullName evidence="1">Reverse transcriptase domain-containing protein</fullName>
    </recommendedName>
</protein>
<dbReference type="SUPFAM" id="SSF56672">
    <property type="entry name" value="DNA/RNA polymerases"/>
    <property type="match status" value="1"/>
</dbReference>
<evidence type="ECO:0000259" key="1">
    <source>
        <dbReference type="Pfam" id="PF00078"/>
    </source>
</evidence>
<dbReference type="Gene3D" id="3.30.70.270">
    <property type="match status" value="1"/>
</dbReference>
<dbReference type="CDD" id="cd01647">
    <property type="entry name" value="RT_LTR"/>
    <property type="match status" value="1"/>
</dbReference>
<reference evidence="2" key="1">
    <citation type="submission" date="2021-03" db="EMBL/GenBank/DDBJ databases">
        <title>Draft genome sequence of rust myrtle Austropuccinia psidii MF-1, a brazilian biotype.</title>
        <authorList>
            <person name="Quecine M.C."/>
            <person name="Pachon D.M.R."/>
            <person name="Bonatelli M.L."/>
            <person name="Correr F.H."/>
            <person name="Franceschini L.M."/>
            <person name="Leite T.F."/>
            <person name="Margarido G.R.A."/>
            <person name="Almeida C.A."/>
            <person name="Ferrarezi J.A."/>
            <person name="Labate C.A."/>
        </authorList>
    </citation>
    <scope>NUCLEOTIDE SEQUENCE</scope>
    <source>
        <strain evidence="2">MF-1</strain>
    </source>
</reference>
<dbReference type="Pfam" id="PF00078">
    <property type="entry name" value="RVT_1"/>
    <property type="match status" value="1"/>
</dbReference>
<proteinExistence type="predicted"/>
<dbReference type="Proteomes" id="UP000765509">
    <property type="component" value="Unassembled WGS sequence"/>
</dbReference>
<organism evidence="2 3">
    <name type="scientific">Austropuccinia psidii MF-1</name>
    <dbReference type="NCBI Taxonomy" id="1389203"/>
    <lineage>
        <taxon>Eukaryota</taxon>
        <taxon>Fungi</taxon>
        <taxon>Dikarya</taxon>
        <taxon>Basidiomycota</taxon>
        <taxon>Pucciniomycotina</taxon>
        <taxon>Pucciniomycetes</taxon>
        <taxon>Pucciniales</taxon>
        <taxon>Sphaerophragmiaceae</taxon>
        <taxon>Austropuccinia</taxon>
    </lineage>
</organism>
<dbReference type="InterPro" id="IPR050951">
    <property type="entry name" value="Retrovirus_Pol_polyprotein"/>
</dbReference>
<accession>A0A9Q3F2R8</accession>
<sequence>MLQEDFHIPDEIIVDKLHCLFTRSAKKWYYKIRMNHGKHDWSWWKSEVITKWANNSWRFKMENAFENAIFNSEKDKPLTWFFKQKDRLSALHPDMSDTMINMKILRKCGGELEHAIKSGCVEPCSTEDYINAMEDIITRTRIGKTWTKIPITSHLANTCTKKTKINEVQVIEGIQCTEEKEESYEDSAVSEDTPVEDYPIENITAFFEVTEVHTHLPQYSEDCCNLINIQDARMCKTKPARGKGYTAGASCITSVLMSDIEAKVNLDTGAFCTCVGKDYLQVILPEWKNHLLPIEGVQFSSASNNMYPLGILDTNLVFPHPAGSVRMKTEIVVMDNCTSQHIILGNDYLNIYGIDINNHKDRYFTIGDNKRQKFAFSNMPKQISVVSSVKDTYKDEFVSNQLVEAQINPSLSPKMRNELINVLYTYSNAFASDNEPLGAIRGHEVDITLNIDRPYPTVLRRPAYPACPRAREALEKHIQELIQLGVLRKVDHNEEVEVRTPVIISCHNDKSRMVGDFGALNTYTVPDRYPIPRIQETLNQLSKAKYITSMDALKGFHKTFLTSKAKKLLRIITHCSIYEHHRMPFGIKYAPSHYKRMRNTIFPTELSEGWLIIYIDHMIIFSD</sequence>
<dbReference type="AlphaFoldDB" id="A0A9Q3F2R8"/>
<dbReference type="PANTHER" id="PTHR37984">
    <property type="entry name" value="PROTEIN CBG26694"/>
    <property type="match status" value="1"/>
</dbReference>
<evidence type="ECO:0000313" key="2">
    <source>
        <dbReference type="EMBL" id="MBW0532756.1"/>
    </source>
</evidence>
<feature type="domain" description="Reverse transcriptase" evidence="1">
    <location>
        <begin position="509"/>
        <end position="623"/>
    </location>
</feature>
<dbReference type="InterPro" id="IPR043502">
    <property type="entry name" value="DNA/RNA_pol_sf"/>
</dbReference>
<dbReference type="OrthoDB" id="6776860at2759"/>
<dbReference type="InterPro" id="IPR000477">
    <property type="entry name" value="RT_dom"/>
</dbReference>